<proteinExistence type="predicted"/>
<evidence type="ECO:0000313" key="2">
    <source>
        <dbReference type="RefSeq" id="XP_073784059.1"/>
    </source>
</evidence>
<dbReference type="Proteomes" id="UP000000437">
    <property type="component" value="Chromosome 17"/>
</dbReference>
<organism evidence="1 2">
    <name type="scientific">Danio rerio</name>
    <name type="common">Zebrafish</name>
    <name type="synonym">Brachydanio rerio</name>
    <dbReference type="NCBI Taxonomy" id="7955"/>
    <lineage>
        <taxon>Eukaryota</taxon>
        <taxon>Metazoa</taxon>
        <taxon>Chordata</taxon>
        <taxon>Craniata</taxon>
        <taxon>Vertebrata</taxon>
        <taxon>Euteleostomi</taxon>
        <taxon>Actinopterygii</taxon>
        <taxon>Neopterygii</taxon>
        <taxon>Teleostei</taxon>
        <taxon>Ostariophysi</taxon>
        <taxon>Cypriniformes</taxon>
        <taxon>Danionidae</taxon>
        <taxon>Danioninae</taxon>
        <taxon>Danio</taxon>
    </lineage>
</organism>
<keyword evidence="2" id="KW-0418">Kinase</keyword>
<gene>
    <name evidence="2" type="primary">begain</name>
</gene>
<sequence>MQNGSTKTGRGVTVNGTVSTLKRQPKMVSSRQERGSCSSTVSCPVFSGSQSDLDEEPAPRCPSSCSTPTLHRPGSTASLKASTSSLQRNAKGSLTSLKSFPSSTALQSSSFSIHSSSPSLRSSNPIIRNSNPSLQSFNPSLRSSNASIRNSNPSIRSSNPSLHSSNPSIHSSNPSLRSSNPSLRSSSPSLHSSSISSSEDDSWDTNSWSSGATCLLRSSIKQHSQEVFRVGFGSDSEAVFQNSDSGPGSVSGSEQREPADPAHVNRRDSVSSAASTVSTDLEQEIEEKLKFSQFLDEVTCRVLNPACLQAFGAPIRPSMTSSLQSLSGPWFGSRESQTPVSMSKWSKCMPSCKILDASESLRRTQEQSSLGRTYLETDIDRVRRENEESVEKWSGESSRRCPSPASKRSDGAPLPPYRSTSLPRPTMSSTMDGESRGGSSASVSAQEQKEDLRRRLCCSTQKLQQLQREFESTRVYLEAELRRAQDQLDTFTEKLRRIQSSYAALQRINQDMEEKIHRMKQSNFMKNSLMKTRRKTIMKRMMMMMKFIMMKMIIWVMMRIIMLNTTQRYEDEKRSLNGEILTLNSRLMEAKITIQKLREDNDLYRKDCNLAAQLLQCGKSPYRAHKLSELPAELQKRVSSHMEKQRSGRSVALHQSYTDAVPTAVIGRILEKPESGRSCPVTRSPSPQIQDLPDKAQRRTAYKSSDLYCSDTALYCPEERRHERWTERRQSADHSGQTTADTQNNPEDHQRLHAFMLQASQCYDLPRTLSTSQQTLHTHWHDGDPEDRPTFLKSSSFQNGDRMASSTPQGGTLRSLHPMDGWMSMEDINSFSICSPGLISPLSFSERHFIIDPEIKPGPLYDSVRDGATRSPHYSASVGSSPALNTRIRLKTDRGQAIRSKDSAQGSTRRFFMSENTHDETADASRRDYAEESRSSSAESLNHSLGVQRFKKEPQKQNTPQFQKIGNTGLSRKDSLTKAQLYGTLLN</sequence>
<dbReference type="RefSeq" id="XP_073784059.1">
    <property type="nucleotide sequence ID" value="XM_073927958.1"/>
</dbReference>
<evidence type="ECO:0000313" key="1">
    <source>
        <dbReference type="Proteomes" id="UP000000437"/>
    </source>
</evidence>
<reference evidence="2" key="1">
    <citation type="submission" date="2025-08" db="UniProtKB">
        <authorList>
            <consortium name="RefSeq"/>
        </authorList>
    </citation>
    <scope>IDENTIFICATION</scope>
    <source>
        <strain evidence="2">Tuebingen</strain>
        <tissue evidence="2">Fibroblasts and whole tissue</tissue>
    </source>
</reference>
<accession>A0AC58HQ00</accession>
<name>A0AC58HQ00_DANRE</name>
<protein>
    <submittedName>
        <fullName evidence="2">Brain-enriched guanylate kinase-associated protein isoform X1</fullName>
    </submittedName>
</protein>
<keyword evidence="1" id="KW-1185">Reference proteome</keyword>
<keyword evidence="2" id="KW-0808">Transferase</keyword>